<protein>
    <submittedName>
        <fullName evidence="1">Uncharacterized protein</fullName>
    </submittedName>
</protein>
<dbReference type="EMBL" id="AJJH01000010">
    <property type="protein sequence ID" value="EID81739.1"/>
    <property type="molecule type" value="Genomic_DNA"/>
</dbReference>
<name>I0WZC3_RHOOP</name>
<evidence type="ECO:0000313" key="1">
    <source>
        <dbReference type="EMBL" id="EID81739.1"/>
    </source>
</evidence>
<accession>I0WZC3</accession>
<dbReference type="Proteomes" id="UP000006447">
    <property type="component" value="Unassembled WGS sequence"/>
</dbReference>
<proteinExistence type="predicted"/>
<gene>
    <name evidence="1" type="ORF">W59_01174</name>
</gene>
<sequence>MLWKIAEHVKAALTCMPGFVVTRDQVDAVEESCGGVLAVGPSFVRIDHCAFLSLNWADDMSR</sequence>
<dbReference type="PATRIC" id="fig|1165867.3.peg.231"/>
<reference evidence="1 2" key="1">
    <citation type="journal article" date="2012" name="J. Bacteriol.">
        <title>Draft genome sequence of the nitrophenol-degrading actinomycete Rhodococcus imtechensis RKJ300.</title>
        <authorList>
            <person name="Vikram S."/>
            <person name="Kumar S."/>
            <person name="Subramanian S."/>
            <person name="Raghava G.P."/>
        </authorList>
    </citation>
    <scope>NUCLEOTIDE SEQUENCE [LARGE SCALE GENOMIC DNA]</scope>
    <source>
        <strain evidence="1 2">RKJ300</strain>
    </source>
</reference>
<evidence type="ECO:0000313" key="2">
    <source>
        <dbReference type="Proteomes" id="UP000006447"/>
    </source>
</evidence>
<dbReference type="AlphaFoldDB" id="I0WZC3"/>
<comment type="caution">
    <text evidence="1">The sequence shown here is derived from an EMBL/GenBank/DDBJ whole genome shotgun (WGS) entry which is preliminary data.</text>
</comment>
<organism evidence="1 2">
    <name type="scientific">Rhodococcus opacus RKJ300 = JCM 13270</name>
    <dbReference type="NCBI Taxonomy" id="1165867"/>
    <lineage>
        <taxon>Bacteria</taxon>
        <taxon>Bacillati</taxon>
        <taxon>Actinomycetota</taxon>
        <taxon>Actinomycetes</taxon>
        <taxon>Mycobacteriales</taxon>
        <taxon>Nocardiaceae</taxon>
        <taxon>Rhodococcus</taxon>
    </lineage>
</organism>